<reference evidence="2 3" key="1">
    <citation type="journal article" date="2018" name="PLoS Genet.">
        <title>Population sequencing reveals clonal diversity and ancestral inbreeding in the grapevine cultivar Chardonnay.</title>
        <authorList>
            <person name="Roach M.J."/>
            <person name="Johnson D.L."/>
            <person name="Bohlmann J."/>
            <person name="van Vuuren H.J."/>
            <person name="Jones S.J."/>
            <person name="Pretorius I.S."/>
            <person name="Schmidt S.A."/>
            <person name="Borneman A.R."/>
        </authorList>
    </citation>
    <scope>NUCLEOTIDE SEQUENCE [LARGE SCALE GENOMIC DNA]</scope>
    <source>
        <strain evidence="3">cv. Chardonnay</strain>
        <tissue evidence="2">Leaf</tissue>
    </source>
</reference>
<evidence type="ECO:0000256" key="1">
    <source>
        <dbReference type="SAM" id="Coils"/>
    </source>
</evidence>
<name>A0A438FJN2_VITVI</name>
<comment type="caution">
    <text evidence="2">The sequence shown here is derived from an EMBL/GenBank/DDBJ whole genome shotgun (WGS) entry which is preliminary data.</text>
</comment>
<gene>
    <name evidence="2" type="ORF">CK203_088204</name>
</gene>
<evidence type="ECO:0000313" key="2">
    <source>
        <dbReference type="EMBL" id="RVW60197.1"/>
    </source>
</evidence>
<dbReference type="EMBL" id="QGNW01000868">
    <property type="protein sequence ID" value="RVW60197.1"/>
    <property type="molecule type" value="Genomic_DNA"/>
</dbReference>
<protein>
    <submittedName>
        <fullName evidence="2">Uncharacterized protein</fullName>
    </submittedName>
</protein>
<organism evidence="2 3">
    <name type="scientific">Vitis vinifera</name>
    <name type="common">Grape</name>
    <dbReference type="NCBI Taxonomy" id="29760"/>
    <lineage>
        <taxon>Eukaryota</taxon>
        <taxon>Viridiplantae</taxon>
        <taxon>Streptophyta</taxon>
        <taxon>Embryophyta</taxon>
        <taxon>Tracheophyta</taxon>
        <taxon>Spermatophyta</taxon>
        <taxon>Magnoliopsida</taxon>
        <taxon>eudicotyledons</taxon>
        <taxon>Gunneridae</taxon>
        <taxon>Pentapetalae</taxon>
        <taxon>rosids</taxon>
        <taxon>Vitales</taxon>
        <taxon>Vitaceae</taxon>
        <taxon>Viteae</taxon>
        <taxon>Vitis</taxon>
    </lineage>
</organism>
<accession>A0A438FJN2</accession>
<dbReference type="AlphaFoldDB" id="A0A438FJN2"/>
<keyword evidence="1" id="KW-0175">Coiled coil</keyword>
<feature type="coiled-coil region" evidence="1">
    <location>
        <begin position="5"/>
        <end position="32"/>
    </location>
</feature>
<dbReference type="Proteomes" id="UP000288805">
    <property type="component" value="Unassembled WGS sequence"/>
</dbReference>
<evidence type="ECO:0000313" key="3">
    <source>
        <dbReference type="Proteomes" id="UP000288805"/>
    </source>
</evidence>
<proteinExistence type="predicted"/>
<sequence>MSDGCMALLHQMKRLRKENEELQAQNVNITQDDSRRSLHQLVKRSRTNALTLPSIRKIGITDDGICLMQYELNWDLKHQAWKDKPRMLKTLNNYIQMTTLNHQGRSRQLMTLNIGNDVLICKDVSKAIVATTYVPLTKNKNIITVQNIKLQENETLKDSMKQFRQANGLLTFTLENPRHLLSEFNGATTTSLGDVVLLIQVDPITLSVWVLVVDDLSPYNDIIGRVELESGHPASKEVPSGAIKHKGTIIVTKSNGERSHLWLIRSNHCPSHTT</sequence>